<evidence type="ECO:0000313" key="3">
    <source>
        <dbReference type="Proteomes" id="UP000007755"/>
    </source>
</evidence>
<name>F4W3X1_ACREC</name>
<feature type="compositionally biased region" description="Basic and acidic residues" evidence="1">
    <location>
        <begin position="62"/>
        <end position="95"/>
    </location>
</feature>
<evidence type="ECO:0000256" key="1">
    <source>
        <dbReference type="SAM" id="MobiDB-lite"/>
    </source>
</evidence>
<organism evidence="3">
    <name type="scientific">Acromyrmex echinatior</name>
    <name type="common">Panamanian leafcutter ant</name>
    <name type="synonym">Acromyrmex octospinosus echinatior</name>
    <dbReference type="NCBI Taxonomy" id="103372"/>
    <lineage>
        <taxon>Eukaryota</taxon>
        <taxon>Metazoa</taxon>
        <taxon>Ecdysozoa</taxon>
        <taxon>Arthropoda</taxon>
        <taxon>Hexapoda</taxon>
        <taxon>Insecta</taxon>
        <taxon>Pterygota</taxon>
        <taxon>Neoptera</taxon>
        <taxon>Endopterygota</taxon>
        <taxon>Hymenoptera</taxon>
        <taxon>Apocrita</taxon>
        <taxon>Aculeata</taxon>
        <taxon>Formicoidea</taxon>
        <taxon>Formicidae</taxon>
        <taxon>Myrmicinae</taxon>
        <taxon>Acromyrmex</taxon>
    </lineage>
</organism>
<feature type="compositionally biased region" description="Basic and acidic residues" evidence="1">
    <location>
        <begin position="138"/>
        <end position="159"/>
    </location>
</feature>
<gene>
    <name evidence="2" type="ORF">G5I_00072</name>
</gene>
<keyword evidence="3" id="KW-1185">Reference proteome</keyword>
<reference evidence="2" key="1">
    <citation type="submission" date="2011-02" db="EMBL/GenBank/DDBJ databases">
        <title>The genome of the leaf-cutting ant Acromyrmex echinatior suggests key adaptations to social evolution and fungus farming.</title>
        <authorList>
            <person name="Nygaard S."/>
            <person name="Zhang G."/>
        </authorList>
    </citation>
    <scope>NUCLEOTIDE SEQUENCE</scope>
</reference>
<evidence type="ECO:0000313" key="2">
    <source>
        <dbReference type="EMBL" id="EGI71106.1"/>
    </source>
</evidence>
<sequence length="159" mass="18569">MIWLQGVERGREREEERRRRGVGLAVCIEPKPQNCPSHMRFTNNLVTNKGRIANIPEQGIAKIERKGEKRLENGGRDDEKEGEKRGHWGRSDGSTKRVHRLTYTQAKVGVKRTRRRGRRRRRRWLVKLDGGTHTPGKSKGEQARRWKRVRAEEGERCKG</sequence>
<protein>
    <submittedName>
        <fullName evidence="2">Uncharacterized protein</fullName>
    </submittedName>
</protein>
<dbReference type="InParanoid" id="F4W3X1"/>
<dbReference type="EMBL" id="GL887490">
    <property type="protein sequence ID" value="EGI71106.1"/>
    <property type="molecule type" value="Genomic_DNA"/>
</dbReference>
<feature type="region of interest" description="Disordered" evidence="1">
    <location>
        <begin position="57"/>
        <end position="159"/>
    </location>
</feature>
<dbReference type="AlphaFoldDB" id="F4W3X1"/>
<feature type="compositionally biased region" description="Basic residues" evidence="1">
    <location>
        <begin position="109"/>
        <end position="125"/>
    </location>
</feature>
<proteinExistence type="predicted"/>
<dbReference type="Proteomes" id="UP000007755">
    <property type="component" value="Unassembled WGS sequence"/>
</dbReference>
<accession>F4W3X1</accession>